<evidence type="ECO:0000313" key="16">
    <source>
        <dbReference type="EMBL" id="AAZ59541.1"/>
    </source>
</evidence>
<organism evidence="16">
    <name type="scientific">Cupriavidus pinatubonensis (strain JMP 134 / LMG 1197)</name>
    <name type="common">Cupriavidus necator (strain JMP 134)</name>
    <dbReference type="NCBI Taxonomy" id="264198"/>
    <lineage>
        <taxon>Bacteria</taxon>
        <taxon>Pseudomonadati</taxon>
        <taxon>Pseudomonadota</taxon>
        <taxon>Betaproteobacteria</taxon>
        <taxon>Burkholderiales</taxon>
        <taxon>Burkholderiaceae</taxon>
        <taxon>Cupriavidus</taxon>
    </lineage>
</organism>
<evidence type="ECO:0000256" key="3">
    <source>
        <dbReference type="ARBA" id="ARBA00022448"/>
    </source>
</evidence>
<dbReference type="PANTHER" id="PTHR30069">
    <property type="entry name" value="TONB-DEPENDENT OUTER MEMBRANE RECEPTOR"/>
    <property type="match status" value="1"/>
</dbReference>
<dbReference type="SUPFAM" id="SSF56935">
    <property type="entry name" value="Porins"/>
    <property type="match status" value="1"/>
</dbReference>
<evidence type="ECO:0000256" key="11">
    <source>
        <dbReference type="RuleBase" id="RU003357"/>
    </source>
</evidence>
<proteinExistence type="inferred from homology"/>
<keyword evidence="13" id="KW-0732">Signal</keyword>
<evidence type="ECO:0000256" key="12">
    <source>
        <dbReference type="SAM" id="MobiDB-lite"/>
    </source>
</evidence>
<dbReference type="HOGENOM" id="CLU_008287_10_1_4"/>
<dbReference type="CDD" id="cd01347">
    <property type="entry name" value="ligand_gated_channel"/>
    <property type="match status" value="1"/>
</dbReference>
<dbReference type="Gene3D" id="2.40.170.20">
    <property type="entry name" value="TonB-dependent receptor, beta-barrel domain"/>
    <property type="match status" value="1"/>
</dbReference>
<feature type="chain" id="PRO_5004233154" evidence="13">
    <location>
        <begin position="48"/>
        <end position="727"/>
    </location>
</feature>
<dbReference type="PROSITE" id="PS52016">
    <property type="entry name" value="TONB_DEPENDENT_REC_3"/>
    <property type="match status" value="1"/>
</dbReference>
<dbReference type="OrthoDB" id="9795928at2"/>
<evidence type="ECO:0000256" key="10">
    <source>
        <dbReference type="PROSITE-ProRule" id="PRU01360"/>
    </source>
</evidence>
<keyword evidence="6 11" id="KW-0798">TonB box</keyword>
<reference evidence="16" key="1">
    <citation type="submission" date="2005-08" db="EMBL/GenBank/DDBJ databases">
        <title>Complete sequence of Chromosome1 of Ralstonia eutropha JMP134.</title>
        <authorList>
            <person name="Copeland A."/>
            <person name="Lucas S."/>
            <person name="Lapidus A."/>
            <person name="Barry K."/>
            <person name="Detter J.C."/>
            <person name="Glavina T."/>
            <person name="Hammon N."/>
            <person name="Israni S."/>
            <person name="Pitluck S."/>
            <person name="Goltsman E."/>
            <person name="Martinez M."/>
            <person name="Schmutz J."/>
            <person name="Larimer F."/>
            <person name="Land M."/>
            <person name="Lykidis A."/>
            <person name="Richardson P."/>
        </authorList>
    </citation>
    <scope>NUCLEOTIDE SEQUENCE</scope>
    <source>
        <strain evidence="16">JMP134</strain>
    </source>
</reference>
<evidence type="ECO:0000256" key="7">
    <source>
        <dbReference type="ARBA" id="ARBA00023136"/>
    </source>
</evidence>
<gene>
    <name evidence="16" type="ordered locus">Reut_A0159</name>
</gene>
<keyword evidence="8 16" id="KW-0675">Receptor</keyword>
<dbReference type="InterPro" id="IPR039426">
    <property type="entry name" value="TonB-dep_rcpt-like"/>
</dbReference>
<keyword evidence="3 10" id="KW-0813">Transport</keyword>
<dbReference type="eggNOG" id="COG4206">
    <property type="taxonomic scope" value="Bacteria"/>
</dbReference>
<evidence type="ECO:0000256" key="5">
    <source>
        <dbReference type="ARBA" id="ARBA00022692"/>
    </source>
</evidence>
<dbReference type="Gene3D" id="2.170.130.10">
    <property type="entry name" value="TonB-dependent receptor, plug domain"/>
    <property type="match status" value="1"/>
</dbReference>
<feature type="domain" description="TonB-dependent receptor plug" evidence="15">
    <location>
        <begin position="78"/>
        <end position="183"/>
    </location>
</feature>
<sequence length="727" mass="77326">MPAPRGRSPDCHRIESRAMSSTLQHLMLRRTPLAAFAALIVSNGAFAQSASEPAAAPAPAAATLKEVVVTANPLGSDLNDMVAPVSSLSGDALSLRQNSTLGETLDKLPGVSSSYFGPNASRPVIRGLDADRIKVLQNGGSSVDASTLSYDHAVPIDPLVAERIEVVRGPAALMYGGNAIGGVVNVIDNRIPKEPIEGIGGAVDASATAGGDVARNASALVEAGNGQFAIHADAFARKTSDLHIPGFARSDRLRASQPLPEGETEASGRLPNTSAQQDGGALGGSYTWADGFIGANYSAYRNEYGTPAEDDVRLKMRQDRFALEGEARNLQANTSGIIESVKGKFSYTDYEHKEIEDGQVGTIFKNQGWDARFEAKHAKIGNMSGVVGTQFGHTQFSALGEEAFVPSTNTDNAALFVFEELPLDSAGDFKLNFGGRLDHSNIKASANGNDRFSDADRSFNATSASAGLLYKLNSLWSLTSNVSYTERAPTFYELYANGPHVATGAWELGDPNANKERATSVDLGLRYKYGPHSAGVSGYYSRFANYLALTSTGRSRDEAGDVVASGSPGALPEFEYLGVPATLYGFEAEGKARLFQKMLTSSDTLDFEARADYVRGENRDTGEPLPRLAPLRLGGALVYGAGPWGARVDVTYAAKQTRVPVNDTPTDAYTLLSLALTYKFKTSGTQTLIYLRGDNLTNQEARNASSILRDIAPLPGRSVKVGFRTTF</sequence>
<dbReference type="GO" id="GO:0044718">
    <property type="term" value="P:siderophore transmembrane transport"/>
    <property type="evidence" value="ECO:0007669"/>
    <property type="project" value="TreeGrafter"/>
</dbReference>
<comment type="similarity">
    <text evidence="2 10 11">Belongs to the TonB-dependent receptor family.</text>
</comment>
<dbReference type="GO" id="GO:0009279">
    <property type="term" value="C:cell outer membrane"/>
    <property type="evidence" value="ECO:0007669"/>
    <property type="project" value="UniProtKB-SubCell"/>
</dbReference>
<feature type="signal peptide" evidence="13">
    <location>
        <begin position="1"/>
        <end position="47"/>
    </location>
</feature>
<dbReference type="Pfam" id="PF00593">
    <property type="entry name" value="TonB_dep_Rec_b-barrel"/>
    <property type="match status" value="1"/>
</dbReference>
<feature type="domain" description="TonB-dependent receptor-like beta-barrel" evidence="14">
    <location>
        <begin position="277"/>
        <end position="696"/>
    </location>
</feature>
<dbReference type="PANTHER" id="PTHR30069:SF40">
    <property type="entry name" value="TONB-DEPENDENT RECEPTOR NMB0964-RELATED"/>
    <property type="match status" value="1"/>
</dbReference>
<dbReference type="STRING" id="264198.Reut_A0159"/>
<evidence type="ECO:0000256" key="2">
    <source>
        <dbReference type="ARBA" id="ARBA00009810"/>
    </source>
</evidence>
<dbReference type="EMBL" id="CP000090">
    <property type="protein sequence ID" value="AAZ59541.1"/>
    <property type="molecule type" value="Genomic_DNA"/>
</dbReference>
<dbReference type="InterPro" id="IPR012910">
    <property type="entry name" value="Plug_dom"/>
</dbReference>
<dbReference type="GO" id="GO:0015344">
    <property type="term" value="F:siderophore uptake transmembrane transporter activity"/>
    <property type="evidence" value="ECO:0007669"/>
    <property type="project" value="TreeGrafter"/>
</dbReference>
<evidence type="ECO:0000259" key="15">
    <source>
        <dbReference type="Pfam" id="PF07715"/>
    </source>
</evidence>
<name>Q476Z2_CUPPJ</name>
<dbReference type="InterPro" id="IPR037066">
    <property type="entry name" value="Plug_dom_sf"/>
</dbReference>
<dbReference type="AlphaFoldDB" id="Q476Z2"/>
<keyword evidence="5 10" id="KW-0812">Transmembrane</keyword>
<evidence type="ECO:0000256" key="4">
    <source>
        <dbReference type="ARBA" id="ARBA00022452"/>
    </source>
</evidence>
<evidence type="ECO:0000256" key="1">
    <source>
        <dbReference type="ARBA" id="ARBA00004571"/>
    </source>
</evidence>
<dbReference type="Pfam" id="PF07715">
    <property type="entry name" value="Plug"/>
    <property type="match status" value="1"/>
</dbReference>
<comment type="subcellular location">
    <subcellularLocation>
        <location evidence="1 10">Cell outer membrane</location>
        <topology evidence="1 10">Multi-pass membrane protein</topology>
    </subcellularLocation>
</comment>
<dbReference type="KEGG" id="reu:Reut_A0159"/>
<keyword evidence="4 10" id="KW-1134">Transmembrane beta strand</keyword>
<dbReference type="InterPro" id="IPR000531">
    <property type="entry name" value="Beta-barrel_TonB"/>
</dbReference>
<evidence type="ECO:0000256" key="9">
    <source>
        <dbReference type="ARBA" id="ARBA00023237"/>
    </source>
</evidence>
<evidence type="ECO:0000256" key="13">
    <source>
        <dbReference type="SAM" id="SignalP"/>
    </source>
</evidence>
<keyword evidence="7 10" id="KW-0472">Membrane</keyword>
<accession>Q476Z2</accession>
<evidence type="ECO:0000259" key="14">
    <source>
        <dbReference type="Pfam" id="PF00593"/>
    </source>
</evidence>
<evidence type="ECO:0000256" key="6">
    <source>
        <dbReference type="ARBA" id="ARBA00023077"/>
    </source>
</evidence>
<feature type="region of interest" description="Disordered" evidence="12">
    <location>
        <begin position="249"/>
        <end position="281"/>
    </location>
</feature>
<dbReference type="InterPro" id="IPR036942">
    <property type="entry name" value="Beta-barrel_TonB_sf"/>
</dbReference>
<evidence type="ECO:0000256" key="8">
    <source>
        <dbReference type="ARBA" id="ARBA00023170"/>
    </source>
</evidence>
<keyword evidence="9 10" id="KW-0998">Cell outer membrane</keyword>
<protein>
    <submittedName>
        <fullName evidence="16">TonB-dependent receptor</fullName>
    </submittedName>
</protein>